<organism evidence="1 2">
    <name type="scientific">Trichomonas vaginalis (strain ATCC PRA-98 / G3)</name>
    <dbReference type="NCBI Taxonomy" id="412133"/>
    <lineage>
        <taxon>Eukaryota</taxon>
        <taxon>Metamonada</taxon>
        <taxon>Parabasalia</taxon>
        <taxon>Trichomonadida</taxon>
        <taxon>Trichomonadidae</taxon>
        <taxon>Trichomonas</taxon>
    </lineage>
</organism>
<reference evidence="1" key="1">
    <citation type="submission" date="2006-10" db="EMBL/GenBank/DDBJ databases">
        <authorList>
            <person name="Amadeo P."/>
            <person name="Zhao Q."/>
            <person name="Wortman J."/>
            <person name="Fraser-Liggett C."/>
            <person name="Carlton J."/>
        </authorList>
    </citation>
    <scope>NUCLEOTIDE SEQUENCE</scope>
    <source>
        <strain evidence="1">G3</strain>
    </source>
</reference>
<sequence length="296" mass="34191">MESKGKNSKAKVTKPLQDCDLDLSMKMISSFEDVVIQRKIKLLDLSWNRLHNFENFSPSSNLETLIVDGNPIFSFRNFPKSSQIKHFSAINTPISILPHFREICLLVIGLQLETINEIEVTDDDRIVISEHELSKRFPKSEITNISQSIADIYRKGEIEQIYSLEDLKSRQEQKYPIPTSLLITKLASIANLKDNEIDYFYQLAFDEQLSLNDMLNIQQSLINEFKSSNVTIVKEVLKNEKSIKQKSRSPKYTDKNPHTADEILNLIKSYVGEEDNSDLDEILDKLREKFTSKEDQ</sequence>
<accession>A2EE75</accession>
<proteinExistence type="predicted"/>
<dbReference type="VEuPathDB" id="TrichDB:TVAG_180460"/>
<dbReference type="AlphaFoldDB" id="A2EE75"/>
<dbReference type="Proteomes" id="UP000001542">
    <property type="component" value="Unassembled WGS sequence"/>
</dbReference>
<name>A2EE75_TRIV3</name>
<reference evidence="1" key="2">
    <citation type="journal article" date="2007" name="Science">
        <title>Draft genome sequence of the sexually transmitted pathogen Trichomonas vaginalis.</title>
        <authorList>
            <person name="Carlton J.M."/>
            <person name="Hirt R.P."/>
            <person name="Silva J.C."/>
            <person name="Delcher A.L."/>
            <person name="Schatz M."/>
            <person name="Zhao Q."/>
            <person name="Wortman J.R."/>
            <person name="Bidwell S.L."/>
            <person name="Alsmark U.C.M."/>
            <person name="Besteiro S."/>
            <person name="Sicheritz-Ponten T."/>
            <person name="Noel C.J."/>
            <person name="Dacks J.B."/>
            <person name="Foster P.G."/>
            <person name="Simillion C."/>
            <person name="Van de Peer Y."/>
            <person name="Miranda-Saavedra D."/>
            <person name="Barton G.J."/>
            <person name="Westrop G.D."/>
            <person name="Mueller S."/>
            <person name="Dessi D."/>
            <person name="Fiori P.L."/>
            <person name="Ren Q."/>
            <person name="Paulsen I."/>
            <person name="Zhang H."/>
            <person name="Bastida-Corcuera F.D."/>
            <person name="Simoes-Barbosa A."/>
            <person name="Brown M.T."/>
            <person name="Hayes R.D."/>
            <person name="Mukherjee M."/>
            <person name="Okumura C.Y."/>
            <person name="Schneider R."/>
            <person name="Smith A.J."/>
            <person name="Vanacova S."/>
            <person name="Villalvazo M."/>
            <person name="Haas B.J."/>
            <person name="Pertea M."/>
            <person name="Feldblyum T.V."/>
            <person name="Utterback T.R."/>
            <person name="Shu C.L."/>
            <person name="Osoegawa K."/>
            <person name="de Jong P.J."/>
            <person name="Hrdy I."/>
            <person name="Horvathova L."/>
            <person name="Zubacova Z."/>
            <person name="Dolezal P."/>
            <person name="Malik S.B."/>
            <person name="Logsdon J.M. Jr."/>
            <person name="Henze K."/>
            <person name="Gupta A."/>
            <person name="Wang C.C."/>
            <person name="Dunne R.L."/>
            <person name="Upcroft J.A."/>
            <person name="Upcroft P."/>
            <person name="White O."/>
            <person name="Salzberg S.L."/>
            <person name="Tang P."/>
            <person name="Chiu C.-H."/>
            <person name="Lee Y.-S."/>
            <person name="Embley T.M."/>
            <person name="Coombs G.H."/>
            <person name="Mottram J.C."/>
            <person name="Tachezy J."/>
            <person name="Fraser-Liggett C.M."/>
            <person name="Johnson P.J."/>
        </authorList>
    </citation>
    <scope>NUCLEOTIDE SEQUENCE [LARGE SCALE GENOMIC DNA]</scope>
    <source>
        <strain evidence="1">G3</strain>
    </source>
</reference>
<dbReference type="EMBL" id="DS113365">
    <property type="protein sequence ID" value="EAY09072.1"/>
    <property type="molecule type" value="Genomic_DNA"/>
</dbReference>
<dbReference type="Gene3D" id="3.80.10.10">
    <property type="entry name" value="Ribonuclease Inhibitor"/>
    <property type="match status" value="1"/>
</dbReference>
<dbReference type="SUPFAM" id="SSF52058">
    <property type="entry name" value="L domain-like"/>
    <property type="match status" value="1"/>
</dbReference>
<evidence type="ECO:0000313" key="2">
    <source>
        <dbReference type="Proteomes" id="UP000001542"/>
    </source>
</evidence>
<dbReference type="VEuPathDB" id="TrichDB:TVAGG3_0614140"/>
<dbReference type="KEGG" id="tva:4766986"/>
<keyword evidence="2" id="KW-1185">Reference proteome</keyword>
<dbReference type="InterPro" id="IPR032675">
    <property type="entry name" value="LRR_dom_sf"/>
</dbReference>
<evidence type="ECO:0000313" key="1">
    <source>
        <dbReference type="EMBL" id="EAY09072.1"/>
    </source>
</evidence>
<gene>
    <name evidence="1" type="ORF">TVAG_180460</name>
</gene>
<evidence type="ECO:0008006" key="3">
    <source>
        <dbReference type="Google" id="ProtNLM"/>
    </source>
</evidence>
<protein>
    <recommendedName>
        <fullName evidence="3">Leucine Rich Repeat family protein</fullName>
    </recommendedName>
</protein>
<dbReference type="RefSeq" id="XP_001321295.1">
    <property type="nucleotide sequence ID" value="XM_001321260.1"/>
</dbReference>
<dbReference type="SMR" id="A2EE75"/>
<dbReference type="InParanoid" id="A2EE75"/>